<dbReference type="GO" id="GO:0000467">
    <property type="term" value="P:exonucleolytic trimming to generate mature 3'-end of 5.8S rRNA from tricistronic rRNA transcript (SSU-rRNA, 5.8S rRNA, LSU-rRNA)"/>
    <property type="evidence" value="ECO:0007669"/>
    <property type="project" value="TreeGrafter"/>
</dbReference>
<dbReference type="InterPro" id="IPR004088">
    <property type="entry name" value="KH_dom_type_1"/>
</dbReference>
<dbReference type="Gene3D" id="2.40.50.140">
    <property type="entry name" value="Nucleic acid-binding proteins"/>
    <property type="match status" value="1"/>
</dbReference>
<feature type="domain" description="K Homology" evidence="4">
    <location>
        <begin position="174"/>
        <end position="233"/>
    </location>
</feature>
<dbReference type="Pfam" id="PF15985">
    <property type="entry name" value="KH_6"/>
    <property type="match status" value="1"/>
</dbReference>
<dbReference type="InterPro" id="IPR026699">
    <property type="entry name" value="Exosome_RNA_bind1/RRP40/RRP4"/>
</dbReference>
<name>A0A364KPC1_TALAM</name>
<keyword evidence="7" id="KW-1185">Reference proteome</keyword>
<dbReference type="RefSeq" id="XP_040729896.1">
    <property type="nucleotide sequence ID" value="XM_040873422.1"/>
</dbReference>
<dbReference type="InterPro" id="IPR036612">
    <property type="entry name" value="KH_dom_type_1_sf"/>
</dbReference>
<comment type="subcellular location">
    <subcellularLocation>
        <location evidence="1">Nucleus</location>
    </subcellularLocation>
</comment>
<evidence type="ECO:0000313" key="6">
    <source>
        <dbReference type="EMBL" id="RAO65379.1"/>
    </source>
</evidence>
<dbReference type="Proteomes" id="UP000249363">
    <property type="component" value="Unassembled WGS sequence"/>
</dbReference>
<accession>A0A364KPC1</accession>
<dbReference type="Gene3D" id="3.30.1370.10">
    <property type="entry name" value="K Homology domain, type 1"/>
    <property type="match status" value="1"/>
</dbReference>
<reference evidence="6 7" key="1">
    <citation type="journal article" date="2017" name="Biotechnol. Biofuels">
        <title>Differential beta-glucosidase expression as a function of carbon source availability in Talaromyces amestolkiae: a genomic and proteomic approach.</title>
        <authorList>
            <person name="de Eugenio L.I."/>
            <person name="Mendez-Liter J.A."/>
            <person name="Nieto-Dominguez M."/>
            <person name="Alonso L."/>
            <person name="Gil-Munoz J."/>
            <person name="Barriuso J."/>
            <person name="Prieto A."/>
            <person name="Martinez M.J."/>
        </authorList>
    </citation>
    <scope>NUCLEOTIDE SEQUENCE [LARGE SCALE GENOMIC DNA]</scope>
    <source>
        <strain evidence="6 7">CIB</strain>
    </source>
</reference>
<dbReference type="STRING" id="1196081.A0A364KPC1"/>
<dbReference type="EMBL" id="MIKG01000002">
    <property type="protein sequence ID" value="RAO65379.1"/>
    <property type="molecule type" value="Genomic_DNA"/>
</dbReference>
<dbReference type="SUPFAM" id="SSF54791">
    <property type="entry name" value="Eukaryotic type KH-domain (KH-domain type I)"/>
    <property type="match status" value="1"/>
</dbReference>
<evidence type="ECO:0000313" key="7">
    <source>
        <dbReference type="Proteomes" id="UP000249363"/>
    </source>
</evidence>
<gene>
    <name evidence="6" type="ORF">BHQ10_001391</name>
</gene>
<evidence type="ECO:0000256" key="1">
    <source>
        <dbReference type="ARBA" id="ARBA00004123"/>
    </source>
</evidence>
<feature type="domain" description="Exosome complex exonuclease Rrp40 N-terminal" evidence="5">
    <location>
        <begin position="27"/>
        <end position="78"/>
    </location>
</feature>
<dbReference type="Pfam" id="PF21262">
    <property type="entry name" value="RRP40_S1"/>
    <property type="match status" value="1"/>
</dbReference>
<dbReference type="InterPro" id="IPR041054">
    <property type="entry name" value="Rrp40_N_euk"/>
</dbReference>
<evidence type="ECO:0000259" key="5">
    <source>
        <dbReference type="Pfam" id="PF18311"/>
    </source>
</evidence>
<dbReference type="InterPro" id="IPR012340">
    <property type="entry name" value="NA-bd_OB-fold"/>
</dbReference>
<evidence type="ECO:0000256" key="2">
    <source>
        <dbReference type="ARBA" id="ARBA00022835"/>
    </source>
</evidence>
<dbReference type="Pfam" id="PF18311">
    <property type="entry name" value="Rrp40_N"/>
    <property type="match status" value="1"/>
</dbReference>
<dbReference type="GeneID" id="63790608"/>
<sequence length="278" mass="29279">MSTTSIVLPGDQVPSSILPSTASTTPLRLGPGLRLLEQQSQAKTKTNSSSAPVIQATQAGLLSIDANRKSVSVQTFPNRRYIPTVNDLIIAQVQRSSQDFFHCIVTPHAPLAVLGQLAFEGASKKTRPNLKQGDLVYARVLSTGVGAGTEVELTCVNPATGKAEPGGLGLLSGGMVFDISTGLAARLMKASSSSSSAEAASVVILEELGKKFESKGGFEIAVGRNGKVWVDCSGSGDIAIKITIAIGRCLKELDQRHLTSIEQRKLVSRVLRELNIDA</sequence>
<dbReference type="GO" id="GO:0071038">
    <property type="term" value="P:TRAMP-dependent tRNA surveillance pathway"/>
    <property type="evidence" value="ECO:0007669"/>
    <property type="project" value="TreeGrafter"/>
</dbReference>
<protein>
    <recommendedName>
        <fullName evidence="8">K Homology domain-containing protein</fullName>
    </recommendedName>
</protein>
<dbReference type="FunFam" id="3.30.1370.10:FF:000091">
    <property type="entry name" value="Putative exosome complex exonuclease Rrp40"/>
    <property type="match status" value="1"/>
</dbReference>
<dbReference type="AlphaFoldDB" id="A0A364KPC1"/>
<dbReference type="SUPFAM" id="SSF50249">
    <property type="entry name" value="Nucleic acid-binding proteins"/>
    <property type="match status" value="1"/>
</dbReference>
<dbReference type="GO" id="GO:0003723">
    <property type="term" value="F:RNA binding"/>
    <property type="evidence" value="ECO:0007669"/>
    <property type="project" value="UniProtKB-KW"/>
</dbReference>
<dbReference type="GO" id="GO:0000176">
    <property type="term" value="C:nuclear exosome (RNase complex)"/>
    <property type="evidence" value="ECO:0007669"/>
    <property type="project" value="TreeGrafter"/>
</dbReference>
<dbReference type="OrthoDB" id="340500at2759"/>
<dbReference type="GO" id="GO:0071051">
    <property type="term" value="P:poly(A)-dependent snoRNA 3'-end processing"/>
    <property type="evidence" value="ECO:0007669"/>
    <property type="project" value="TreeGrafter"/>
</dbReference>
<proteinExistence type="predicted"/>
<keyword evidence="3" id="KW-0694">RNA-binding</keyword>
<dbReference type="PANTHER" id="PTHR21321:SF1">
    <property type="entry name" value="EXOSOME COMPLEX COMPONENT RRP40"/>
    <property type="match status" value="1"/>
</dbReference>
<dbReference type="GO" id="GO:0071035">
    <property type="term" value="P:nuclear polyadenylation-dependent rRNA catabolic process"/>
    <property type="evidence" value="ECO:0007669"/>
    <property type="project" value="TreeGrafter"/>
</dbReference>
<evidence type="ECO:0000259" key="4">
    <source>
        <dbReference type="Pfam" id="PF15985"/>
    </source>
</evidence>
<dbReference type="GO" id="GO:0071034">
    <property type="term" value="P:CUT catabolic process"/>
    <property type="evidence" value="ECO:0007669"/>
    <property type="project" value="TreeGrafter"/>
</dbReference>
<keyword evidence="2" id="KW-0271">Exosome</keyword>
<organism evidence="6 7">
    <name type="scientific">Talaromyces amestolkiae</name>
    <dbReference type="NCBI Taxonomy" id="1196081"/>
    <lineage>
        <taxon>Eukaryota</taxon>
        <taxon>Fungi</taxon>
        <taxon>Dikarya</taxon>
        <taxon>Ascomycota</taxon>
        <taxon>Pezizomycotina</taxon>
        <taxon>Eurotiomycetes</taxon>
        <taxon>Eurotiomycetidae</taxon>
        <taxon>Eurotiales</taxon>
        <taxon>Trichocomaceae</taxon>
        <taxon>Talaromyces</taxon>
        <taxon>Talaromyces sect. Talaromyces</taxon>
    </lineage>
</organism>
<dbReference type="PANTHER" id="PTHR21321">
    <property type="entry name" value="PNAS-3 RELATED"/>
    <property type="match status" value="1"/>
</dbReference>
<evidence type="ECO:0000256" key="3">
    <source>
        <dbReference type="ARBA" id="ARBA00022884"/>
    </source>
</evidence>
<dbReference type="GO" id="GO:0000177">
    <property type="term" value="C:cytoplasmic exosome (RNase complex)"/>
    <property type="evidence" value="ECO:0007669"/>
    <property type="project" value="TreeGrafter"/>
</dbReference>
<dbReference type="GO" id="GO:0034475">
    <property type="term" value="P:U4 snRNA 3'-end processing"/>
    <property type="evidence" value="ECO:0007669"/>
    <property type="project" value="TreeGrafter"/>
</dbReference>
<evidence type="ECO:0008006" key="8">
    <source>
        <dbReference type="Google" id="ProtNLM"/>
    </source>
</evidence>
<comment type="caution">
    <text evidence="6">The sequence shown here is derived from an EMBL/GenBank/DDBJ whole genome shotgun (WGS) entry which is preliminary data.</text>
</comment>